<proteinExistence type="predicted"/>
<dbReference type="EMBL" id="GGFL01008859">
    <property type="protein sequence ID" value="MBW73037.1"/>
    <property type="molecule type" value="Transcribed_RNA"/>
</dbReference>
<dbReference type="AlphaFoldDB" id="A0A2M4D665"/>
<evidence type="ECO:0000256" key="1">
    <source>
        <dbReference type="SAM" id="MobiDB-lite"/>
    </source>
</evidence>
<evidence type="ECO:0000313" key="2">
    <source>
        <dbReference type="EMBL" id="MBW73037.1"/>
    </source>
</evidence>
<organism evidence="2">
    <name type="scientific">Anopheles darlingi</name>
    <name type="common">Mosquito</name>
    <dbReference type="NCBI Taxonomy" id="43151"/>
    <lineage>
        <taxon>Eukaryota</taxon>
        <taxon>Metazoa</taxon>
        <taxon>Ecdysozoa</taxon>
        <taxon>Arthropoda</taxon>
        <taxon>Hexapoda</taxon>
        <taxon>Insecta</taxon>
        <taxon>Pterygota</taxon>
        <taxon>Neoptera</taxon>
        <taxon>Endopterygota</taxon>
        <taxon>Diptera</taxon>
        <taxon>Nematocera</taxon>
        <taxon>Culicoidea</taxon>
        <taxon>Culicidae</taxon>
        <taxon>Anophelinae</taxon>
        <taxon>Anopheles</taxon>
    </lineage>
</organism>
<accession>A0A2M4D665</accession>
<feature type="compositionally biased region" description="Basic and acidic residues" evidence="1">
    <location>
        <begin position="198"/>
        <end position="208"/>
    </location>
</feature>
<feature type="region of interest" description="Disordered" evidence="1">
    <location>
        <begin position="191"/>
        <end position="220"/>
    </location>
</feature>
<sequence length="220" mass="24762">MMVVPVAAAMVSISIAKVYPVHTDFPVTFDSGWNHTSSTDCRTDRKSVAAGTVGNRPERVEHNRHHRPSRSVGNFVAIRSSLVVVHRRLSRLPSLTRTGIRTRDYHRSRHCCRFGHRSSIQSRSASGKQRRSALVSHRDRSLAVAASRAYCAAHEGASSVGHHHLQPHRRYHRDPVCAPFYPDRASRARYPSAFPDATTRRSSSDRYRTSIRPFHHPGSS</sequence>
<protein>
    <submittedName>
        <fullName evidence="2">Putative secreted protein</fullName>
    </submittedName>
</protein>
<name>A0A2M4D665_ANODA</name>
<reference evidence="2" key="1">
    <citation type="submission" date="2018-01" db="EMBL/GenBank/DDBJ databases">
        <title>An insight into the sialome of Amazonian anophelines.</title>
        <authorList>
            <person name="Ribeiro J.M."/>
            <person name="Scarpassa V."/>
            <person name="Calvo E."/>
        </authorList>
    </citation>
    <scope>NUCLEOTIDE SEQUENCE</scope>
</reference>